<evidence type="ECO:0000256" key="7">
    <source>
        <dbReference type="SAM" id="MobiDB-lite"/>
    </source>
</evidence>
<keyword evidence="6" id="KW-0503">Monooxygenase</keyword>
<dbReference type="InterPro" id="IPR036396">
    <property type="entry name" value="Cyt_P450_sf"/>
</dbReference>
<keyword evidence="2" id="KW-0349">Heme</keyword>
<evidence type="ECO:0000256" key="4">
    <source>
        <dbReference type="ARBA" id="ARBA00023002"/>
    </source>
</evidence>
<evidence type="ECO:0000313" key="9">
    <source>
        <dbReference type="Proteomes" id="UP000633136"/>
    </source>
</evidence>
<dbReference type="GO" id="GO:0016705">
    <property type="term" value="F:oxidoreductase activity, acting on paired donors, with incorporation or reduction of molecular oxygen"/>
    <property type="evidence" value="ECO:0007669"/>
    <property type="project" value="InterPro"/>
</dbReference>
<gene>
    <name evidence="8" type="ORF">GCM10011401_02260</name>
</gene>
<dbReference type="SUPFAM" id="SSF48264">
    <property type="entry name" value="Cytochrome P450"/>
    <property type="match status" value="1"/>
</dbReference>
<dbReference type="GO" id="GO:0005506">
    <property type="term" value="F:iron ion binding"/>
    <property type="evidence" value="ECO:0007669"/>
    <property type="project" value="InterPro"/>
</dbReference>
<dbReference type="GO" id="GO:0016125">
    <property type="term" value="P:sterol metabolic process"/>
    <property type="evidence" value="ECO:0007669"/>
    <property type="project" value="TreeGrafter"/>
</dbReference>
<reference evidence="8" key="1">
    <citation type="journal article" date="2014" name="Int. J. Syst. Evol. Microbiol.">
        <title>Complete genome sequence of Corynebacterium casei LMG S-19264T (=DSM 44701T), isolated from a smear-ripened cheese.</title>
        <authorList>
            <consortium name="US DOE Joint Genome Institute (JGI-PGF)"/>
            <person name="Walter F."/>
            <person name="Albersmeier A."/>
            <person name="Kalinowski J."/>
            <person name="Ruckert C."/>
        </authorList>
    </citation>
    <scope>NUCLEOTIDE SEQUENCE</scope>
    <source>
        <strain evidence="8">CGMCC 1.15388</strain>
    </source>
</reference>
<evidence type="ECO:0000256" key="5">
    <source>
        <dbReference type="ARBA" id="ARBA00023004"/>
    </source>
</evidence>
<dbReference type="GO" id="GO:0020037">
    <property type="term" value="F:heme binding"/>
    <property type="evidence" value="ECO:0007669"/>
    <property type="project" value="InterPro"/>
</dbReference>
<feature type="region of interest" description="Disordered" evidence="7">
    <location>
        <begin position="1"/>
        <end position="40"/>
    </location>
</feature>
<evidence type="ECO:0000313" key="8">
    <source>
        <dbReference type="EMBL" id="GGE59082.1"/>
    </source>
</evidence>
<evidence type="ECO:0000256" key="3">
    <source>
        <dbReference type="ARBA" id="ARBA00022723"/>
    </source>
</evidence>
<evidence type="ECO:0000256" key="6">
    <source>
        <dbReference type="ARBA" id="ARBA00023033"/>
    </source>
</evidence>
<evidence type="ECO:0000256" key="1">
    <source>
        <dbReference type="ARBA" id="ARBA00010617"/>
    </source>
</evidence>
<dbReference type="GO" id="GO:0004497">
    <property type="term" value="F:monooxygenase activity"/>
    <property type="evidence" value="ECO:0007669"/>
    <property type="project" value="UniProtKB-KW"/>
</dbReference>
<dbReference type="EMBL" id="BMIS01000001">
    <property type="protein sequence ID" value="GGE59082.1"/>
    <property type="molecule type" value="Genomic_DNA"/>
</dbReference>
<accession>A0A917AKH6</accession>
<keyword evidence="4" id="KW-0560">Oxidoreductase</keyword>
<dbReference type="InterPro" id="IPR001128">
    <property type="entry name" value="Cyt_P450"/>
</dbReference>
<reference evidence="8" key="2">
    <citation type="submission" date="2020-09" db="EMBL/GenBank/DDBJ databases">
        <authorList>
            <person name="Sun Q."/>
            <person name="Zhou Y."/>
        </authorList>
    </citation>
    <scope>NUCLEOTIDE SEQUENCE</scope>
    <source>
        <strain evidence="8">CGMCC 1.15388</strain>
    </source>
</reference>
<protein>
    <submittedName>
        <fullName evidence="8">Cytochrome P450</fullName>
    </submittedName>
</protein>
<comment type="caution">
    <text evidence="8">The sequence shown here is derived from an EMBL/GenBank/DDBJ whole genome shotgun (WGS) entry which is preliminary data.</text>
</comment>
<dbReference type="AlphaFoldDB" id="A0A917AKH6"/>
<dbReference type="Pfam" id="PF00067">
    <property type="entry name" value="p450"/>
    <property type="match status" value="2"/>
</dbReference>
<dbReference type="Proteomes" id="UP000633136">
    <property type="component" value="Unassembled WGS sequence"/>
</dbReference>
<proteinExistence type="inferred from homology"/>
<sequence length="487" mass="54115">MTQRSQPQQHIPDGSREIPEGQHAVTGPALDDGPTSVQNPLPRLTALETAQVLRDVELPMMAKGPIIRRPQVVAGVERFGLEARAVKRMQKLSEKYGRGPMLLNLPGKRMAMVLDPEHCHRVLDETPEPFAPGEALKKSALKHFEPKVSLISHGAERAERRRLNEEVLGHGHPIHHAAAQFMPVVQQEAERLLEQVRGEGGRLAWDEFHTAWQRVVRRVVLGDSWADEAEFTELMESLRSFGNWAFLKPVPKGQREELMSGIRQALEQAEPGSLAAHMAEIHGGHDAGDAGSGAWSDAAEPENQVPQWLFAFDPAGMATFRALALLAAHPDRLDAARLQVSQEAGAAVPELRLLRASVLESLRLWATTPMILRQTTMEVEFECGVLPAGTSTLIFAPYFHRDERHLEFAHHFAPEIWDRPRGRDEWPLMPFSMGTGICPGRHLVLMLTSSFLSHLVGDHTVELASHELTPGSLPTLLNNYGLEFRVS</sequence>
<keyword evidence="5" id="KW-0408">Iron</keyword>
<dbReference type="PANTHER" id="PTHR24286:SF384">
    <property type="entry name" value="P450, PUTATIVE (EUROFUNG)-RELATED"/>
    <property type="match status" value="1"/>
</dbReference>
<name>A0A917AKH6_9MICC</name>
<comment type="similarity">
    <text evidence="1">Belongs to the cytochrome P450 family.</text>
</comment>
<dbReference type="Gene3D" id="1.10.630.10">
    <property type="entry name" value="Cytochrome P450"/>
    <property type="match status" value="1"/>
</dbReference>
<organism evidence="8 9">
    <name type="scientific">Nesterenkonia cremea</name>
    <dbReference type="NCBI Taxonomy" id="1882340"/>
    <lineage>
        <taxon>Bacteria</taxon>
        <taxon>Bacillati</taxon>
        <taxon>Actinomycetota</taxon>
        <taxon>Actinomycetes</taxon>
        <taxon>Micrococcales</taxon>
        <taxon>Micrococcaceae</taxon>
        <taxon>Nesterenkonia</taxon>
    </lineage>
</organism>
<dbReference type="PANTHER" id="PTHR24286">
    <property type="entry name" value="CYTOCHROME P450 26"/>
    <property type="match status" value="1"/>
</dbReference>
<keyword evidence="3" id="KW-0479">Metal-binding</keyword>
<keyword evidence="9" id="KW-1185">Reference proteome</keyword>
<dbReference type="RefSeq" id="WP_188682139.1">
    <property type="nucleotide sequence ID" value="NZ_BMIS01000001.1"/>
</dbReference>
<evidence type="ECO:0000256" key="2">
    <source>
        <dbReference type="ARBA" id="ARBA00022617"/>
    </source>
</evidence>